<keyword evidence="8" id="KW-0460">Magnesium</keyword>
<keyword evidence="15" id="KW-1185">Reference proteome</keyword>
<evidence type="ECO:0000256" key="1">
    <source>
        <dbReference type="ARBA" id="ARBA00001946"/>
    </source>
</evidence>
<organism evidence="14 15">
    <name type="scientific">Gordonia malaquae NBRC 108250</name>
    <dbReference type="NCBI Taxonomy" id="1223542"/>
    <lineage>
        <taxon>Bacteria</taxon>
        <taxon>Bacillati</taxon>
        <taxon>Actinomycetota</taxon>
        <taxon>Actinomycetes</taxon>
        <taxon>Mycobacteriales</taxon>
        <taxon>Gordoniaceae</taxon>
        <taxon>Gordonia</taxon>
    </lineage>
</organism>
<evidence type="ECO:0000256" key="3">
    <source>
        <dbReference type="ARBA" id="ARBA00022457"/>
    </source>
</evidence>
<proteinExistence type="inferred from homology"/>
<dbReference type="RefSeq" id="WP_008378260.1">
    <property type="nucleotide sequence ID" value="NZ_BAOP01000011.1"/>
</dbReference>
<evidence type="ECO:0000256" key="11">
    <source>
        <dbReference type="ARBA" id="ARBA00038905"/>
    </source>
</evidence>
<comment type="caution">
    <text evidence="14">The sequence shown here is derived from an EMBL/GenBank/DDBJ whole genome shotgun (WGS) entry which is preliminary data.</text>
</comment>
<comment type="catalytic activity">
    <reaction evidence="10">
        <text>8-oxo-dGTP + H2O = 8-oxo-dGMP + diphosphate + H(+)</text>
        <dbReference type="Rhea" id="RHEA:31575"/>
        <dbReference type="ChEBI" id="CHEBI:15377"/>
        <dbReference type="ChEBI" id="CHEBI:15378"/>
        <dbReference type="ChEBI" id="CHEBI:33019"/>
        <dbReference type="ChEBI" id="CHEBI:63224"/>
        <dbReference type="ChEBI" id="CHEBI:77896"/>
        <dbReference type="EC" id="3.6.1.55"/>
    </reaction>
</comment>
<evidence type="ECO:0000256" key="9">
    <source>
        <dbReference type="ARBA" id="ARBA00023204"/>
    </source>
</evidence>
<keyword evidence="6" id="KW-0227">DNA damage</keyword>
<sequence>MSSVLVVAGAVFANGKLLIAQRAYPPELAGLWELPGGKVESGETHSDALVRELCEELNVDVSVGEPLSEVVRPREGLELVAIRARIVSGEPRPVEHRALRWVDADDLIALDDAGSVVPNDRAWIPELVADLRVEPR</sequence>
<evidence type="ECO:0000256" key="2">
    <source>
        <dbReference type="ARBA" id="ARBA00005582"/>
    </source>
</evidence>
<reference evidence="14 15" key="1">
    <citation type="submission" date="2013-02" db="EMBL/GenBank/DDBJ databases">
        <title>Whole genome shotgun sequence of Gordonia malaquae NBRC 108250.</title>
        <authorList>
            <person name="Yoshida I."/>
            <person name="Hosoyama A."/>
            <person name="Tsuchikane K."/>
            <person name="Ando Y."/>
            <person name="Baba S."/>
            <person name="Ohji S."/>
            <person name="Hamada M."/>
            <person name="Tamura T."/>
            <person name="Yamazoe A."/>
            <person name="Yamazaki S."/>
            <person name="Fujita N."/>
        </authorList>
    </citation>
    <scope>NUCLEOTIDE SEQUENCE [LARGE SCALE GENOMIC DNA]</scope>
    <source>
        <strain evidence="14 15">NBRC 108250</strain>
    </source>
</reference>
<protein>
    <recommendedName>
        <fullName evidence="11">8-oxo-dGTP diphosphatase</fullName>
        <ecNumber evidence="11">3.6.1.55</ecNumber>
    </recommendedName>
</protein>
<evidence type="ECO:0000259" key="13">
    <source>
        <dbReference type="PROSITE" id="PS51462"/>
    </source>
</evidence>
<dbReference type="PANTHER" id="PTHR47707">
    <property type="entry name" value="8-OXO-DGTP DIPHOSPHATASE"/>
    <property type="match status" value="1"/>
</dbReference>
<dbReference type="InterPro" id="IPR020084">
    <property type="entry name" value="NUDIX_hydrolase_CS"/>
</dbReference>
<dbReference type="InterPro" id="IPR000086">
    <property type="entry name" value="NUDIX_hydrolase_dom"/>
</dbReference>
<dbReference type="EC" id="3.6.1.55" evidence="11"/>
<dbReference type="CDD" id="cd03425">
    <property type="entry name" value="NUDIX_MutT_NudA_like"/>
    <property type="match status" value="1"/>
</dbReference>
<dbReference type="GO" id="GO:0044715">
    <property type="term" value="F:8-oxo-dGDP phosphatase activity"/>
    <property type="evidence" value="ECO:0007669"/>
    <property type="project" value="TreeGrafter"/>
</dbReference>
<comment type="cofactor">
    <cofactor evidence="1">
        <name>Mg(2+)</name>
        <dbReference type="ChEBI" id="CHEBI:18420"/>
    </cofactor>
</comment>
<dbReference type="EMBL" id="BAOP01000011">
    <property type="protein sequence ID" value="GAC79690.1"/>
    <property type="molecule type" value="Genomic_DNA"/>
</dbReference>
<feature type="domain" description="Nudix hydrolase" evidence="13">
    <location>
        <begin position="2"/>
        <end position="124"/>
    </location>
</feature>
<gene>
    <name evidence="14" type="ORF">GM1_011_01190</name>
</gene>
<dbReference type="SUPFAM" id="SSF55811">
    <property type="entry name" value="Nudix"/>
    <property type="match status" value="1"/>
</dbReference>
<dbReference type="Proteomes" id="UP000035009">
    <property type="component" value="Unassembled WGS sequence"/>
</dbReference>
<accession>M3UJI4</accession>
<dbReference type="OrthoDB" id="9774600at2"/>
<dbReference type="Pfam" id="PF00293">
    <property type="entry name" value="NUDIX"/>
    <property type="match status" value="1"/>
</dbReference>
<dbReference type="InterPro" id="IPR047127">
    <property type="entry name" value="MutT-like"/>
</dbReference>
<evidence type="ECO:0000256" key="7">
    <source>
        <dbReference type="ARBA" id="ARBA00022801"/>
    </source>
</evidence>
<dbReference type="eggNOG" id="COG1051">
    <property type="taxonomic scope" value="Bacteria"/>
</dbReference>
<keyword evidence="7 12" id="KW-0378">Hydrolase</keyword>
<dbReference type="InterPro" id="IPR015797">
    <property type="entry name" value="NUDIX_hydrolase-like_dom_sf"/>
</dbReference>
<dbReference type="InterPro" id="IPR020476">
    <property type="entry name" value="Nudix_hydrolase"/>
</dbReference>
<keyword evidence="9" id="KW-0234">DNA repair</keyword>
<evidence type="ECO:0000256" key="8">
    <source>
        <dbReference type="ARBA" id="ARBA00022842"/>
    </source>
</evidence>
<evidence type="ECO:0000313" key="15">
    <source>
        <dbReference type="Proteomes" id="UP000035009"/>
    </source>
</evidence>
<evidence type="ECO:0000313" key="14">
    <source>
        <dbReference type="EMBL" id="GAC79690.1"/>
    </source>
</evidence>
<dbReference type="GO" id="GO:0006260">
    <property type="term" value="P:DNA replication"/>
    <property type="evidence" value="ECO:0007669"/>
    <property type="project" value="UniProtKB-KW"/>
</dbReference>
<dbReference type="GO" id="GO:0035539">
    <property type="term" value="F:8-oxo-7,8-dihydrodeoxyguanosine triphosphate pyrophosphatase activity"/>
    <property type="evidence" value="ECO:0007669"/>
    <property type="project" value="UniProtKB-EC"/>
</dbReference>
<evidence type="ECO:0000256" key="4">
    <source>
        <dbReference type="ARBA" id="ARBA00022705"/>
    </source>
</evidence>
<dbReference type="GO" id="GO:0044716">
    <property type="term" value="F:8-oxo-GDP phosphatase activity"/>
    <property type="evidence" value="ECO:0007669"/>
    <property type="project" value="TreeGrafter"/>
</dbReference>
<dbReference type="PRINTS" id="PR00502">
    <property type="entry name" value="NUDIXFAMILY"/>
</dbReference>
<name>M3UJI4_GORML</name>
<comment type="similarity">
    <text evidence="2 12">Belongs to the Nudix hydrolase family.</text>
</comment>
<keyword evidence="5" id="KW-0479">Metal-binding</keyword>
<dbReference type="PROSITE" id="PS00893">
    <property type="entry name" value="NUDIX_BOX"/>
    <property type="match status" value="1"/>
</dbReference>
<dbReference type="AlphaFoldDB" id="M3UJI4"/>
<dbReference type="PROSITE" id="PS51462">
    <property type="entry name" value="NUDIX"/>
    <property type="match status" value="1"/>
</dbReference>
<dbReference type="GO" id="GO:0046872">
    <property type="term" value="F:metal ion binding"/>
    <property type="evidence" value="ECO:0007669"/>
    <property type="project" value="UniProtKB-KW"/>
</dbReference>
<evidence type="ECO:0000256" key="12">
    <source>
        <dbReference type="RuleBase" id="RU003476"/>
    </source>
</evidence>
<keyword evidence="3" id="KW-0515">Mutator protein</keyword>
<evidence type="ECO:0000256" key="10">
    <source>
        <dbReference type="ARBA" id="ARBA00035861"/>
    </source>
</evidence>
<keyword evidence="4" id="KW-0235">DNA replication</keyword>
<dbReference type="PANTHER" id="PTHR47707:SF1">
    <property type="entry name" value="NUDIX HYDROLASE FAMILY PROTEIN"/>
    <property type="match status" value="1"/>
</dbReference>
<dbReference type="STRING" id="410332.SAMN04488550_3225"/>
<dbReference type="GO" id="GO:0008413">
    <property type="term" value="F:8-oxo-7,8-dihydroguanosine triphosphate pyrophosphatase activity"/>
    <property type="evidence" value="ECO:0007669"/>
    <property type="project" value="TreeGrafter"/>
</dbReference>
<evidence type="ECO:0000256" key="5">
    <source>
        <dbReference type="ARBA" id="ARBA00022723"/>
    </source>
</evidence>
<dbReference type="Gene3D" id="3.90.79.10">
    <property type="entry name" value="Nucleoside Triphosphate Pyrophosphohydrolase"/>
    <property type="match status" value="1"/>
</dbReference>
<evidence type="ECO:0000256" key="6">
    <source>
        <dbReference type="ARBA" id="ARBA00022763"/>
    </source>
</evidence>
<dbReference type="GO" id="GO:0006281">
    <property type="term" value="P:DNA repair"/>
    <property type="evidence" value="ECO:0007669"/>
    <property type="project" value="UniProtKB-KW"/>
</dbReference>